<evidence type="ECO:0000313" key="2">
    <source>
        <dbReference type="EMBL" id="MCX7444736.1"/>
    </source>
</evidence>
<dbReference type="Pfam" id="PF13490">
    <property type="entry name" value="zf-HC2"/>
    <property type="match status" value="1"/>
</dbReference>
<dbReference type="NCBIfam" id="TIGR03988">
    <property type="entry name" value="antisig_RsrA"/>
    <property type="match status" value="1"/>
</dbReference>
<feature type="domain" description="Putative zinc-finger" evidence="1">
    <location>
        <begin position="17"/>
        <end position="50"/>
    </location>
</feature>
<dbReference type="EMBL" id="JAPMKV010000003">
    <property type="protein sequence ID" value="MCX7444736.1"/>
    <property type="molecule type" value="Genomic_DNA"/>
</dbReference>
<dbReference type="InterPro" id="IPR024020">
    <property type="entry name" value="Anit_sigma_mycothiol_RsrA"/>
</dbReference>
<gene>
    <name evidence="3" type="primary">rsrA</name>
    <name evidence="2" type="ORF">OS125_05705</name>
    <name evidence="3" type="ORF">OS129_03515</name>
</gene>
<dbReference type="Proteomes" id="UP001071478">
    <property type="component" value="Unassembled WGS sequence"/>
</dbReference>
<dbReference type="RefSeq" id="WP_234039788.1">
    <property type="nucleotide sequence ID" value="NZ_JAENIQ020000001.1"/>
</dbReference>
<evidence type="ECO:0000259" key="1">
    <source>
        <dbReference type="Pfam" id="PF13490"/>
    </source>
</evidence>
<reference evidence="3" key="1">
    <citation type="submission" date="2022-11" db="EMBL/GenBank/DDBJ databases">
        <title>Corynebacterium sp. isolated from Penguins.</title>
        <authorList>
            <person name="Sedlar K."/>
            <person name="Svec P."/>
        </authorList>
    </citation>
    <scope>NUCLEOTIDE SEQUENCE</scope>
    <source>
        <strain evidence="2">P7003</strain>
        <strain evidence="3">P7374</strain>
    </source>
</reference>
<evidence type="ECO:0000313" key="5">
    <source>
        <dbReference type="Proteomes" id="UP001081709"/>
    </source>
</evidence>
<protein>
    <submittedName>
        <fullName evidence="3">Mycothiol system anti-sigma-R factor</fullName>
    </submittedName>
</protein>
<name>A0A9Q4GK91_9CORY</name>
<dbReference type="AlphaFoldDB" id="A0A9Q4GK91"/>
<keyword evidence="5" id="KW-1185">Reference proteome</keyword>
<proteinExistence type="predicted"/>
<organism evidence="3 4">
    <name type="scientific">Corynebacterium pygosceleis</name>
    <dbReference type="NCBI Taxonomy" id="2800406"/>
    <lineage>
        <taxon>Bacteria</taxon>
        <taxon>Bacillati</taxon>
        <taxon>Actinomycetota</taxon>
        <taxon>Actinomycetes</taxon>
        <taxon>Mycobacteriales</taxon>
        <taxon>Corynebacteriaceae</taxon>
        <taxon>Corynebacterium</taxon>
    </lineage>
</organism>
<dbReference type="InterPro" id="IPR027383">
    <property type="entry name" value="Znf_put"/>
</dbReference>
<evidence type="ECO:0000313" key="4">
    <source>
        <dbReference type="Proteomes" id="UP001071478"/>
    </source>
</evidence>
<sequence length="91" mass="10396">MTRRDENGGHMPDMADCGEVYESLFELLDGEATPERCAVLRAHIEACPGCFAQLGIEEEIRELVRRCCCTPAPVTLREKIVLRLRIERYRS</sequence>
<dbReference type="Proteomes" id="UP001081709">
    <property type="component" value="Unassembled WGS sequence"/>
</dbReference>
<comment type="caution">
    <text evidence="3">The sequence shown here is derived from an EMBL/GenBank/DDBJ whole genome shotgun (WGS) entry which is preliminary data.</text>
</comment>
<accession>A0A9Q4GK91</accession>
<dbReference type="EMBL" id="JAPMKU010000002">
    <property type="protein sequence ID" value="MCX7467947.1"/>
    <property type="molecule type" value="Genomic_DNA"/>
</dbReference>
<evidence type="ECO:0000313" key="3">
    <source>
        <dbReference type="EMBL" id="MCX7467947.1"/>
    </source>
</evidence>